<dbReference type="Pfam" id="PF04434">
    <property type="entry name" value="SWIM"/>
    <property type="match status" value="1"/>
</dbReference>
<dbReference type="PANTHER" id="PTHR39953:SF1">
    <property type="entry name" value="RE54151P"/>
    <property type="match status" value="1"/>
</dbReference>
<dbReference type="SUPFAM" id="SSF52980">
    <property type="entry name" value="Restriction endonuclease-like"/>
    <property type="match status" value="1"/>
</dbReference>
<dbReference type="GO" id="GO:0006281">
    <property type="term" value="P:DNA repair"/>
    <property type="evidence" value="ECO:0007669"/>
    <property type="project" value="UniProtKB-ARBA"/>
</dbReference>
<dbReference type="Proteomes" id="UP000225706">
    <property type="component" value="Unassembled WGS sequence"/>
</dbReference>
<dbReference type="InterPro" id="IPR011604">
    <property type="entry name" value="PDDEXK-like_dom_sf"/>
</dbReference>
<keyword evidence="5" id="KW-1185">Reference proteome</keyword>
<dbReference type="InterPro" id="IPR011335">
    <property type="entry name" value="Restrct_endonuc-II-like"/>
</dbReference>
<feature type="region of interest" description="Disordered" evidence="2">
    <location>
        <begin position="616"/>
        <end position="644"/>
    </location>
</feature>
<dbReference type="AlphaFoldDB" id="A0A2B4SST9"/>
<protein>
    <recommendedName>
        <fullName evidence="3">SWIM-type domain-containing protein</fullName>
    </recommendedName>
</protein>
<keyword evidence="1" id="KW-0479">Metal-binding</keyword>
<feature type="domain" description="SWIM-type" evidence="3">
    <location>
        <begin position="6"/>
        <end position="43"/>
    </location>
</feature>
<dbReference type="InterPro" id="IPR019080">
    <property type="entry name" value="YqaJ_viral_recombinase"/>
</dbReference>
<evidence type="ECO:0000259" key="3">
    <source>
        <dbReference type="PROSITE" id="PS50966"/>
    </source>
</evidence>
<evidence type="ECO:0000256" key="1">
    <source>
        <dbReference type="PROSITE-ProRule" id="PRU00325"/>
    </source>
</evidence>
<sequence>MKQKVYKVTIYLDEEHEIKSTECECPRGVFKCSHAAALFIHGIHKLSRTDVECQWRKRKSNTSLSTQAVTEMFPPPKRYSALSRKPTQADRCALYEDLKEYGRFTGLCWLISPEPPIANQLPFPTIEEIIFSDEFLQATGRQQQLDCLVRLSRLQETDILRVSELTAGQRDNPAWFLARRGRLTASNFGSVLKAKRITPSLIKRLLGEYDLSRVKAVQWGVNNEEEAVKAFTLKTGLAVKGTGIWFHSSGILGASPDGIIDEGTVLEFQTAMFKYYESRPEVQLYEPAVMRDFCEKNAPRLFDLLLRSITRDDNRVLPDRVFLQRQRTVSLLHILSYFRDQELSPGPVLGFSVNPRTIQNMKTDMAKTHSDHVTKQLQQVNALDCFMINLLDDYHNIHSKHVPTDLQKTKIAHMASAMLDIHPHIPAVKRTNVSPHRQVKVNIRGEDKMYLGGADSSAVLLHINRGLKDMKNHFIDQLPAQMKNLNPGNFHNLVQNFRAYHQPCDEDIESLQSCQLLEECEQDLKSLKNYKESITETKCFPLSYNLSKTLGKEPNPQVCCDLPDCNNNHYGGNFVRLACYHTFHVSCLSSHGCCSICKEPLEQLIKKKVSQFNEGLLKNGGTESDGESNDPKTEDDTATVVNSKTGNATAEQYYTSGLWEQKVNSSLSAIGEIDQPQHPNAQASYAHTQSQSSVVQTSSIVQQLSISHTKSNRITSWHFPPEYSQSTLIGRQDSNACTFIALIYSKLYFSSPEPLDSSRPLSNTWISRVLAASMLGN</sequence>
<keyword evidence="1" id="KW-0862">Zinc</keyword>
<dbReference type="CDD" id="cd22343">
    <property type="entry name" value="PDDEXK_lambda_exonuclease-like"/>
    <property type="match status" value="1"/>
</dbReference>
<dbReference type="STRING" id="50429.A0A2B4SST9"/>
<organism evidence="4 5">
    <name type="scientific">Stylophora pistillata</name>
    <name type="common">Smooth cauliflower coral</name>
    <dbReference type="NCBI Taxonomy" id="50429"/>
    <lineage>
        <taxon>Eukaryota</taxon>
        <taxon>Metazoa</taxon>
        <taxon>Cnidaria</taxon>
        <taxon>Anthozoa</taxon>
        <taxon>Hexacorallia</taxon>
        <taxon>Scleractinia</taxon>
        <taxon>Astrocoeniina</taxon>
        <taxon>Pocilloporidae</taxon>
        <taxon>Stylophora</taxon>
    </lineage>
</organism>
<evidence type="ECO:0000256" key="2">
    <source>
        <dbReference type="SAM" id="MobiDB-lite"/>
    </source>
</evidence>
<dbReference type="EMBL" id="LSMT01000035">
    <property type="protein sequence ID" value="PFX31445.1"/>
    <property type="molecule type" value="Genomic_DNA"/>
</dbReference>
<comment type="caution">
    <text evidence="4">The sequence shown here is derived from an EMBL/GenBank/DDBJ whole genome shotgun (WGS) entry which is preliminary data.</text>
</comment>
<dbReference type="OrthoDB" id="5949084at2759"/>
<name>A0A2B4SST9_STYPI</name>
<evidence type="ECO:0000313" key="5">
    <source>
        <dbReference type="Proteomes" id="UP000225706"/>
    </source>
</evidence>
<dbReference type="PROSITE" id="PS50966">
    <property type="entry name" value="ZF_SWIM"/>
    <property type="match status" value="1"/>
</dbReference>
<proteinExistence type="predicted"/>
<dbReference type="InterPro" id="IPR007527">
    <property type="entry name" value="Znf_SWIM"/>
</dbReference>
<dbReference type="Gene3D" id="3.90.320.10">
    <property type="match status" value="1"/>
</dbReference>
<reference evidence="5" key="1">
    <citation type="journal article" date="2017" name="bioRxiv">
        <title>Comparative analysis of the genomes of Stylophora pistillata and Acropora digitifera provides evidence for extensive differences between species of corals.</title>
        <authorList>
            <person name="Voolstra C.R."/>
            <person name="Li Y."/>
            <person name="Liew Y.J."/>
            <person name="Baumgarten S."/>
            <person name="Zoccola D."/>
            <person name="Flot J.-F."/>
            <person name="Tambutte S."/>
            <person name="Allemand D."/>
            <person name="Aranda M."/>
        </authorList>
    </citation>
    <scope>NUCLEOTIDE SEQUENCE [LARGE SCALE GENOMIC DNA]</scope>
</reference>
<keyword evidence="1" id="KW-0863">Zinc-finger</keyword>
<accession>A0A2B4SST9</accession>
<dbReference type="PANTHER" id="PTHR39953">
    <property type="entry name" value="RE54151P"/>
    <property type="match status" value="1"/>
</dbReference>
<evidence type="ECO:0000313" key="4">
    <source>
        <dbReference type="EMBL" id="PFX31445.1"/>
    </source>
</evidence>
<dbReference type="GO" id="GO:0008270">
    <property type="term" value="F:zinc ion binding"/>
    <property type="evidence" value="ECO:0007669"/>
    <property type="project" value="UniProtKB-KW"/>
</dbReference>
<gene>
    <name evidence="4" type="ORF">AWC38_SpisGene3693</name>
</gene>
<dbReference type="Pfam" id="PF09588">
    <property type="entry name" value="YqaJ"/>
    <property type="match status" value="1"/>
</dbReference>